<dbReference type="EMBL" id="CM055735">
    <property type="protein sequence ID" value="KAJ8007581.1"/>
    <property type="molecule type" value="Genomic_DNA"/>
</dbReference>
<gene>
    <name evidence="1" type="ORF">DPEC_G00095520</name>
</gene>
<proteinExistence type="predicted"/>
<accession>A0ACC2GVS3</accession>
<comment type="caution">
    <text evidence="1">The sequence shown here is derived from an EMBL/GenBank/DDBJ whole genome shotgun (WGS) entry which is preliminary data.</text>
</comment>
<evidence type="ECO:0000313" key="2">
    <source>
        <dbReference type="Proteomes" id="UP001157502"/>
    </source>
</evidence>
<protein>
    <submittedName>
        <fullName evidence="1">Uncharacterized protein</fullName>
    </submittedName>
</protein>
<sequence length="118" mass="13763">MFPTVETQNQVEHVPYSRETYNQVEHVPYSRETQNQVEHVPYSRETYNQVEHVPYSRDPCCHFILIYLIFCICKNQDTETVARGNSDSSVGIDSTDYCLKCYGNRTPQELFSTKNQDG</sequence>
<dbReference type="Proteomes" id="UP001157502">
    <property type="component" value="Chromosome 8"/>
</dbReference>
<reference evidence="1" key="1">
    <citation type="submission" date="2021-05" db="EMBL/GenBank/DDBJ databases">
        <authorList>
            <person name="Pan Q."/>
            <person name="Jouanno E."/>
            <person name="Zahm M."/>
            <person name="Klopp C."/>
            <person name="Cabau C."/>
            <person name="Louis A."/>
            <person name="Berthelot C."/>
            <person name="Parey E."/>
            <person name="Roest Crollius H."/>
            <person name="Montfort J."/>
            <person name="Robinson-Rechavi M."/>
            <person name="Bouchez O."/>
            <person name="Lampietro C."/>
            <person name="Lopez Roques C."/>
            <person name="Donnadieu C."/>
            <person name="Postlethwait J."/>
            <person name="Bobe J."/>
            <person name="Dillon D."/>
            <person name="Chandos A."/>
            <person name="von Hippel F."/>
            <person name="Guiguen Y."/>
        </authorList>
    </citation>
    <scope>NUCLEOTIDE SEQUENCE</scope>
    <source>
        <strain evidence="1">YG-Jan2019</strain>
    </source>
</reference>
<evidence type="ECO:0000313" key="1">
    <source>
        <dbReference type="EMBL" id="KAJ8007581.1"/>
    </source>
</evidence>
<name>A0ACC2GVS3_DALPE</name>
<keyword evidence="2" id="KW-1185">Reference proteome</keyword>
<organism evidence="1 2">
    <name type="scientific">Dallia pectoralis</name>
    <name type="common">Alaska blackfish</name>
    <dbReference type="NCBI Taxonomy" id="75939"/>
    <lineage>
        <taxon>Eukaryota</taxon>
        <taxon>Metazoa</taxon>
        <taxon>Chordata</taxon>
        <taxon>Craniata</taxon>
        <taxon>Vertebrata</taxon>
        <taxon>Euteleostomi</taxon>
        <taxon>Actinopterygii</taxon>
        <taxon>Neopterygii</taxon>
        <taxon>Teleostei</taxon>
        <taxon>Protacanthopterygii</taxon>
        <taxon>Esociformes</taxon>
        <taxon>Umbridae</taxon>
        <taxon>Dallia</taxon>
    </lineage>
</organism>